<dbReference type="Proteomes" id="UP000008793">
    <property type="component" value="Chromosome"/>
</dbReference>
<dbReference type="HOGENOM" id="CLU_2751621_0_0_6"/>
<keyword evidence="1" id="KW-1133">Transmembrane helix</keyword>
<name>D8MV79_ERWBE</name>
<sequence>MWFKSFDHFPALVPGFFCLKFSYTACGAEERLVTEKYPNTDSPAQYGGIFLPVICILDWYYYHYINDIHR</sequence>
<keyword evidence="1" id="KW-0812">Transmembrane</keyword>
<evidence type="ECO:0000313" key="3">
    <source>
        <dbReference type="Proteomes" id="UP000008793"/>
    </source>
</evidence>
<accession>D8MV79</accession>
<keyword evidence="1" id="KW-0472">Membrane</keyword>
<keyword evidence="3" id="KW-1185">Reference proteome</keyword>
<organism evidence="3">
    <name type="scientific">Erwinia billingiae (strain Eb661)</name>
    <dbReference type="NCBI Taxonomy" id="634500"/>
    <lineage>
        <taxon>Bacteria</taxon>
        <taxon>Pseudomonadati</taxon>
        <taxon>Pseudomonadota</taxon>
        <taxon>Gammaproteobacteria</taxon>
        <taxon>Enterobacterales</taxon>
        <taxon>Erwiniaceae</taxon>
        <taxon>Erwinia</taxon>
    </lineage>
</organism>
<protein>
    <submittedName>
        <fullName evidence="2">Uncharacterized protein</fullName>
    </submittedName>
</protein>
<dbReference type="EMBL" id="FP236843">
    <property type="protein sequence ID" value="CAX60736.1"/>
    <property type="molecule type" value="Genomic_DNA"/>
</dbReference>
<dbReference type="AlphaFoldDB" id="D8MV79"/>
<dbReference type="KEGG" id="ebi:EbC_32050"/>
<evidence type="ECO:0000313" key="2">
    <source>
        <dbReference type="EMBL" id="CAX60736.1"/>
    </source>
</evidence>
<feature type="transmembrane region" description="Helical" evidence="1">
    <location>
        <begin position="43"/>
        <end position="62"/>
    </location>
</feature>
<reference evidence="2 3" key="1">
    <citation type="journal article" date="2010" name="BMC Genomics">
        <title>Genome comparison of the epiphytic bacteria Erwinia billingiae and E. tasmaniensis with the pear pathogen E. pyrifoliae.</title>
        <authorList>
            <person name="Kube M."/>
            <person name="Migdoll A.M."/>
            <person name="Gehring I."/>
            <person name="Heitmann K."/>
            <person name="Mayer Y."/>
            <person name="Kuhl H."/>
            <person name="Knaust F."/>
            <person name="Geider K."/>
            <person name="Reinhardt R."/>
        </authorList>
    </citation>
    <scope>NUCLEOTIDE SEQUENCE [LARGE SCALE GENOMIC DNA]</scope>
    <source>
        <strain evidence="2 3">Eb661</strain>
    </source>
</reference>
<gene>
    <name evidence="2" type="ordered locus">EbC_32050</name>
</gene>
<evidence type="ECO:0000256" key="1">
    <source>
        <dbReference type="SAM" id="Phobius"/>
    </source>
</evidence>
<proteinExistence type="predicted"/>